<dbReference type="STRING" id="1179773.BN6_22760"/>
<comment type="subcellular location">
    <subcellularLocation>
        <location evidence="1">Cell membrane</location>
        <topology evidence="1">Multi-pass membrane protein</topology>
    </subcellularLocation>
</comment>
<dbReference type="EMBL" id="HE804045">
    <property type="protein sequence ID" value="CCH29596.1"/>
    <property type="molecule type" value="Genomic_DNA"/>
</dbReference>
<dbReference type="PANTHER" id="PTHR24221:SF654">
    <property type="entry name" value="ATP-BINDING CASSETTE SUB-FAMILY B MEMBER 6"/>
    <property type="match status" value="1"/>
</dbReference>
<dbReference type="PROSITE" id="PS00211">
    <property type="entry name" value="ABC_TRANSPORTER_1"/>
    <property type="match status" value="1"/>
</dbReference>
<keyword evidence="2 7" id="KW-0812">Transmembrane</keyword>
<feature type="transmembrane region" description="Helical" evidence="7">
    <location>
        <begin position="53"/>
        <end position="86"/>
    </location>
</feature>
<dbReference type="PANTHER" id="PTHR24221">
    <property type="entry name" value="ATP-BINDING CASSETTE SUB-FAMILY B"/>
    <property type="match status" value="1"/>
</dbReference>
<feature type="transmembrane region" description="Helical" evidence="7">
    <location>
        <begin position="242"/>
        <end position="264"/>
    </location>
</feature>
<organism evidence="10 11">
    <name type="scientific">Saccharothrix espanaensis (strain ATCC 51144 / DSM 44229 / JCM 9112 / NBRC 15066 / NRRL 15764)</name>
    <dbReference type="NCBI Taxonomy" id="1179773"/>
    <lineage>
        <taxon>Bacteria</taxon>
        <taxon>Bacillati</taxon>
        <taxon>Actinomycetota</taxon>
        <taxon>Actinomycetes</taxon>
        <taxon>Pseudonocardiales</taxon>
        <taxon>Pseudonocardiaceae</taxon>
        <taxon>Saccharothrix</taxon>
    </lineage>
</organism>
<dbReference type="CDD" id="cd03228">
    <property type="entry name" value="ABCC_MRP_Like"/>
    <property type="match status" value="1"/>
</dbReference>
<dbReference type="GO" id="GO:0005524">
    <property type="term" value="F:ATP binding"/>
    <property type="evidence" value="ECO:0007669"/>
    <property type="project" value="UniProtKB-KW"/>
</dbReference>
<evidence type="ECO:0000256" key="5">
    <source>
        <dbReference type="ARBA" id="ARBA00022989"/>
    </source>
</evidence>
<dbReference type="RefSeq" id="WP_015099708.1">
    <property type="nucleotide sequence ID" value="NC_019673.1"/>
</dbReference>
<feature type="transmembrane region" description="Helical" evidence="7">
    <location>
        <begin position="151"/>
        <end position="172"/>
    </location>
</feature>
<dbReference type="InterPro" id="IPR039421">
    <property type="entry name" value="Type_1_exporter"/>
</dbReference>
<dbReference type="PROSITE" id="PS50929">
    <property type="entry name" value="ABC_TM1F"/>
    <property type="match status" value="1"/>
</dbReference>
<dbReference type="EC" id="3.6.3.-" evidence="10"/>
<dbReference type="SUPFAM" id="SSF90123">
    <property type="entry name" value="ABC transporter transmembrane region"/>
    <property type="match status" value="1"/>
</dbReference>
<evidence type="ECO:0000256" key="7">
    <source>
        <dbReference type="SAM" id="Phobius"/>
    </source>
</evidence>
<evidence type="ECO:0000313" key="11">
    <source>
        <dbReference type="Proteomes" id="UP000006281"/>
    </source>
</evidence>
<dbReference type="PROSITE" id="PS50893">
    <property type="entry name" value="ABC_TRANSPORTER_2"/>
    <property type="match status" value="1"/>
</dbReference>
<dbReference type="GO" id="GO:0140359">
    <property type="term" value="F:ABC-type transporter activity"/>
    <property type="evidence" value="ECO:0007669"/>
    <property type="project" value="InterPro"/>
</dbReference>
<dbReference type="InterPro" id="IPR027417">
    <property type="entry name" value="P-loop_NTPase"/>
</dbReference>
<evidence type="ECO:0000256" key="6">
    <source>
        <dbReference type="ARBA" id="ARBA00023136"/>
    </source>
</evidence>
<gene>
    <name evidence="10" type="primary">irtB</name>
    <name evidence="10" type="ordered locus">BN6_22760</name>
</gene>
<name>K0JUL7_SACES</name>
<evidence type="ECO:0000256" key="2">
    <source>
        <dbReference type="ARBA" id="ARBA00022692"/>
    </source>
</evidence>
<dbReference type="PATRIC" id="fig|1179773.3.peg.2272"/>
<dbReference type="KEGG" id="sesp:BN6_22760"/>
<dbReference type="BioCyc" id="SESP1179773:BN6_RS11075-MONOMER"/>
<keyword evidence="10" id="KW-0378">Hydrolase</keyword>
<keyword evidence="5 7" id="KW-1133">Transmembrane helix</keyword>
<dbReference type="InterPro" id="IPR036640">
    <property type="entry name" value="ABC1_TM_sf"/>
</dbReference>
<dbReference type="OrthoDB" id="9806127at2"/>
<dbReference type="eggNOG" id="COG1132">
    <property type="taxonomic scope" value="Bacteria"/>
</dbReference>
<sequence length="577" mass="59794">MISTLIGLIPAEDRGKATRYAVLAVGSTVLRATSCLLLVPLVSALFSATPADAYGWLGALTAVTALAWAVDAALARLGFTIGFALLGRTHRDTAERLTRVPLGWFTGERTATARRAVAAGGPELVGLVVNLLTPLLSAVLLPVVLALGLLVVAWPVGVAAALAVPALLFALWAGNRVSRAADAADARAHSAVTERVLEFARTQQALRAARRVDPARSAAGAAVTAQRGTTLRLLLLQVPGQLLFGVAAQIGLLLLAGTVAVLAVRGDLPGPEAVALVVVAVRFLEPFTTLAELAPALETVRGSLDDIRAVRTADAEPEAGQPIEVDVPPGIEFRGVTFGYGGTPVVDGLSFTVGPGTTTAIVGPSGSGKSTVLALLAGLHQPDSGRILIGGVDTTALPPAERRRLCSMVFQHPYLFTGGIRDNIRAGDPTADEAAVDRAAALARVDRIADGAAQVGEAGTALSGGERQRVTIARALLSPAPVLLVDEATSALDTENEAAITATLADDAHPRTRLIVAHRLNAIRTADHVLYLEDGAVVEQGTIAELTARGGRFAEFRAHHERSATWRVGRQTTPAPE</sequence>
<evidence type="ECO:0000256" key="1">
    <source>
        <dbReference type="ARBA" id="ARBA00004651"/>
    </source>
</evidence>
<dbReference type="AlphaFoldDB" id="K0JUL7"/>
<evidence type="ECO:0000259" key="9">
    <source>
        <dbReference type="PROSITE" id="PS50929"/>
    </source>
</evidence>
<dbReference type="InterPro" id="IPR017871">
    <property type="entry name" value="ABC_transporter-like_CS"/>
</dbReference>
<keyword evidence="11" id="KW-1185">Reference proteome</keyword>
<dbReference type="GO" id="GO:0016887">
    <property type="term" value="F:ATP hydrolysis activity"/>
    <property type="evidence" value="ECO:0007669"/>
    <property type="project" value="InterPro"/>
</dbReference>
<feature type="transmembrane region" description="Helical" evidence="7">
    <location>
        <begin position="124"/>
        <end position="145"/>
    </location>
</feature>
<dbReference type="InterPro" id="IPR003593">
    <property type="entry name" value="AAA+_ATPase"/>
</dbReference>
<evidence type="ECO:0000256" key="4">
    <source>
        <dbReference type="ARBA" id="ARBA00022840"/>
    </source>
</evidence>
<reference evidence="10 11" key="1">
    <citation type="journal article" date="2012" name="BMC Genomics">
        <title>Complete genome sequence of Saccharothrix espanaensis DSM 44229T and comparison to the other completely sequenced Pseudonocardiaceae.</title>
        <authorList>
            <person name="Strobel T."/>
            <person name="Al-Dilaimi A."/>
            <person name="Blom J."/>
            <person name="Gessner A."/>
            <person name="Kalinowski J."/>
            <person name="Luzhetska M."/>
            <person name="Puhler A."/>
            <person name="Szczepanowski R."/>
            <person name="Bechthold A."/>
            <person name="Ruckert C."/>
        </authorList>
    </citation>
    <scope>NUCLEOTIDE SEQUENCE [LARGE SCALE GENOMIC DNA]</scope>
    <source>
        <strain evidence="11">ATCC 51144 / DSM 44229 / JCM 9112 / NBRC 15066 / NRRL 15764</strain>
    </source>
</reference>
<dbReference type="HOGENOM" id="CLU_000604_84_9_11"/>
<keyword evidence="4 10" id="KW-0067">ATP-binding</keyword>
<dbReference type="GO" id="GO:0005886">
    <property type="term" value="C:plasma membrane"/>
    <property type="evidence" value="ECO:0007669"/>
    <property type="project" value="UniProtKB-SubCell"/>
</dbReference>
<feature type="domain" description="ABC transmembrane type-1" evidence="9">
    <location>
        <begin position="21"/>
        <end position="299"/>
    </location>
</feature>
<keyword evidence="3" id="KW-0547">Nucleotide-binding</keyword>
<dbReference type="SMART" id="SM00382">
    <property type="entry name" value="AAA"/>
    <property type="match status" value="1"/>
</dbReference>
<protein>
    <submittedName>
        <fullName evidence="10">Iron import ATP-binding/permease protein IrtB</fullName>
        <ecNumber evidence="10">3.6.3.-</ecNumber>
    </submittedName>
</protein>
<dbReference type="GO" id="GO:0034040">
    <property type="term" value="F:ATPase-coupled lipid transmembrane transporter activity"/>
    <property type="evidence" value="ECO:0007669"/>
    <property type="project" value="TreeGrafter"/>
</dbReference>
<dbReference type="SUPFAM" id="SSF52540">
    <property type="entry name" value="P-loop containing nucleoside triphosphate hydrolases"/>
    <property type="match status" value="1"/>
</dbReference>
<dbReference type="InterPro" id="IPR011527">
    <property type="entry name" value="ABC1_TM_dom"/>
</dbReference>
<dbReference type="Proteomes" id="UP000006281">
    <property type="component" value="Chromosome"/>
</dbReference>
<dbReference type="Gene3D" id="3.40.50.300">
    <property type="entry name" value="P-loop containing nucleotide triphosphate hydrolases"/>
    <property type="match status" value="1"/>
</dbReference>
<dbReference type="Pfam" id="PF00005">
    <property type="entry name" value="ABC_tran"/>
    <property type="match status" value="1"/>
</dbReference>
<evidence type="ECO:0000259" key="8">
    <source>
        <dbReference type="PROSITE" id="PS50893"/>
    </source>
</evidence>
<evidence type="ECO:0000256" key="3">
    <source>
        <dbReference type="ARBA" id="ARBA00022741"/>
    </source>
</evidence>
<keyword evidence="6 7" id="KW-0472">Membrane</keyword>
<dbReference type="Gene3D" id="1.20.1560.10">
    <property type="entry name" value="ABC transporter type 1, transmembrane domain"/>
    <property type="match status" value="1"/>
</dbReference>
<proteinExistence type="predicted"/>
<evidence type="ECO:0000313" key="10">
    <source>
        <dbReference type="EMBL" id="CCH29596.1"/>
    </source>
</evidence>
<accession>K0JUL7</accession>
<feature type="transmembrane region" description="Helical" evidence="7">
    <location>
        <begin position="20"/>
        <end position="47"/>
    </location>
</feature>
<feature type="domain" description="ABC transporter" evidence="8">
    <location>
        <begin position="331"/>
        <end position="559"/>
    </location>
</feature>
<dbReference type="InterPro" id="IPR003439">
    <property type="entry name" value="ABC_transporter-like_ATP-bd"/>
</dbReference>